<dbReference type="Gene3D" id="3.40.30.10">
    <property type="entry name" value="Glutaredoxin"/>
    <property type="match status" value="1"/>
</dbReference>
<evidence type="ECO:0000313" key="4">
    <source>
        <dbReference type="EMBL" id="SER72588.1"/>
    </source>
</evidence>
<dbReference type="PANTHER" id="PTHR42943:SF2">
    <property type="entry name" value="GLUTATHIONE S-TRANSFERASE KAPPA 1"/>
    <property type="match status" value="1"/>
</dbReference>
<dbReference type="GO" id="GO:0018845">
    <property type="term" value="F:2-hydroxychromene-2-carboxylate isomerase activity"/>
    <property type="evidence" value="ECO:0007669"/>
    <property type="project" value="UniProtKB-UniRule"/>
</dbReference>
<dbReference type="GO" id="GO:0006749">
    <property type="term" value="P:glutathione metabolic process"/>
    <property type="evidence" value="ECO:0007669"/>
    <property type="project" value="TreeGrafter"/>
</dbReference>
<dbReference type="InterPro" id="IPR051924">
    <property type="entry name" value="GST_Kappa/NadH"/>
</dbReference>
<keyword evidence="5" id="KW-1185">Reference proteome</keyword>
<evidence type="ECO:0000313" key="5">
    <source>
        <dbReference type="Proteomes" id="UP000198885"/>
    </source>
</evidence>
<gene>
    <name evidence="4" type="ORF">SAMN04490244_102300</name>
</gene>
<dbReference type="CDD" id="cd03022">
    <property type="entry name" value="DsbA_HCCA_Iso"/>
    <property type="match status" value="1"/>
</dbReference>
<dbReference type="EC" id="5.99.1.4" evidence="1"/>
<accession>A0A1H9RIY5</accession>
<organism evidence="4 5">
    <name type="scientific">Tranquillimonas rosea</name>
    <dbReference type="NCBI Taxonomy" id="641238"/>
    <lineage>
        <taxon>Bacteria</taxon>
        <taxon>Pseudomonadati</taxon>
        <taxon>Pseudomonadota</taxon>
        <taxon>Alphaproteobacteria</taxon>
        <taxon>Rhodobacterales</taxon>
        <taxon>Roseobacteraceae</taxon>
        <taxon>Tranquillimonas</taxon>
    </lineage>
</organism>
<dbReference type="PIRSF" id="PIRSF006386">
    <property type="entry name" value="HCCAis_GSTk"/>
    <property type="match status" value="1"/>
</dbReference>
<dbReference type="InterPro" id="IPR044087">
    <property type="entry name" value="NahD-like"/>
</dbReference>
<dbReference type="GO" id="GO:0004602">
    <property type="term" value="F:glutathione peroxidase activity"/>
    <property type="evidence" value="ECO:0007669"/>
    <property type="project" value="TreeGrafter"/>
</dbReference>
<evidence type="ECO:0000256" key="1">
    <source>
        <dbReference type="PIRNR" id="PIRNR006386"/>
    </source>
</evidence>
<dbReference type="InterPro" id="IPR001853">
    <property type="entry name" value="DSBA-like_thioredoxin_dom"/>
</dbReference>
<name>A0A1H9RIY5_9RHOB</name>
<dbReference type="GO" id="GO:1901170">
    <property type="term" value="P:naphthalene catabolic process"/>
    <property type="evidence" value="ECO:0007669"/>
    <property type="project" value="InterPro"/>
</dbReference>
<proteinExistence type="inferred from homology"/>
<dbReference type="GO" id="GO:0004364">
    <property type="term" value="F:glutathione transferase activity"/>
    <property type="evidence" value="ECO:0007669"/>
    <property type="project" value="TreeGrafter"/>
</dbReference>
<protein>
    <recommendedName>
        <fullName evidence="1">2-hydroxychromene-2-carboxylate isomerase</fullName>
        <ecNumber evidence="1">5.99.1.4</ecNumber>
    </recommendedName>
</protein>
<reference evidence="4 5" key="1">
    <citation type="submission" date="2016-10" db="EMBL/GenBank/DDBJ databases">
        <authorList>
            <person name="de Groot N.N."/>
        </authorList>
    </citation>
    <scope>NUCLEOTIDE SEQUENCE [LARGE SCALE GENOMIC DNA]</scope>
    <source>
        <strain evidence="4 5">DSM 23042</strain>
    </source>
</reference>
<dbReference type="Pfam" id="PF01323">
    <property type="entry name" value="DSBA"/>
    <property type="match status" value="1"/>
</dbReference>
<feature type="active site" description="Nucleophile" evidence="2">
    <location>
        <position position="14"/>
    </location>
</feature>
<dbReference type="EMBL" id="FOGU01000002">
    <property type="protein sequence ID" value="SER72588.1"/>
    <property type="molecule type" value="Genomic_DNA"/>
</dbReference>
<feature type="domain" description="DSBA-like thioredoxin" evidence="3">
    <location>
        <begin position="6"/>
        <end position="197"/>
    </location>
</feature>
<dbReference type="AlphaFoldDB" id="A0A1H9RIY5"/>
<dbReference type="Proteomes" id="UP000198885">
    <property type="component" value="Unassembled WGS sequence"/>
</dbReference>
<dbReference type="STRING" id="641238.SAMN04490244_102300"/>
<keyword evidence="1 4" id="KW-0413">Isomerase</keyword>
<dbReference type="InterPro" id="IPR014440">
    <property type="entry name" value="HCCAis_GSTk"/>
</dbReference>
<comment type="similarity">
    <text evidence="1">Belongs to the GST superfamily. NadH family.</text>
</comment>
<sequence>MRMAHIDYYFATVSPFTYLAGLRMEEIAQRHGATVTYKPLDILALFARTGGTPPKERHPSRQEYRLQELQRLSVLNDMPINLKPAHWPTNPAPSSYAIIAAQQAGGGDLGRLAHGICRACWAEERDIAQDEVVRDCLSDAGFDPALADKGLLAGAETYERNLEDAVAAGAFGAPFYITDSGGRFWGQDRLHHLDRHLAGEL</sequence>
<evidence type="ECO:0000256" key="2">
    <source>
        <dbReference type="PIRSR" id="PIRSR006386-1"/>
    </source>
</evidence>
<comment type="catalytic activity">
    <reaction evidence="1">
        <text>2-hydroxychromene-2-carboxylate = (3E)-4-(2-hydroxyphenyl)-2-oxobut-3-enoate</text>
        <dbReference type="Rhea" id="RHEA:27401"/>
        <dbReference type="ChEBI" id="CHEBI:59350"/>
        <dbReference type="ChEBI" id="CHEBI:59353"/>
        <dbReference type="EC" id="5.99.1.4"/>
    </reaction>
</comment>
<dbReference type="SUPFAM" id="SSF52833">
    <property type="entry name" value="Thioredoxin-like"/>
    <property type="match status" value="1"/>
</dbReference>
<dbReference type="PANTHER" id="PTHR42943">
    <property type="entry name" value="GLUTATHIONE S-TRANSFERASE KAPPA"/>
    <property type="match status" value="1"/>
</dbReference>
<evidence type="ECO:0000259" key="3">
    <source>
        <dbReference type="Pfam" id="PF01323"/>
    </source>
</evidence>
<dbReference type="InterPro" id="IPR036249">
    <property type="entry name" value="Thioredoxin-like_sf"/>
</dbReference>